<dbReference type="Proteomes" id="UP000234857">
    <property type="component" value="Unassembled WGS sequence"/>
</dbReference>
<name>A0A2N5ZCK8_MUIH1</name>
<protein>
    <recommendedName>
        <fullName evidence="3">Sulfotransferase domain-containing protein</fullName>
    </recommendedName>
</protein>
<dbReference type="EMBL" id="PKTG01000116">
    <property type="protein sequence ID" value="PLX16379.1"/>
    <property type="molecule type" value="Genomic_DNA"/>
</dbReference>
<sequence length="287" mass="34613">MKKPFFIGIGTPRSGSTTISELLKKSKDVDVPYMKELHFFSNSYIFKKGKDWYESHFDSNPKLCSGEFTPSYFFHEKVPKRIYDYYHDDIKFIVCLRNPVKRAFSYYNHNFNRGLEKRSFNKAIKDEIEGKEKKINKRYIFQSLYSKHINRFFSYFNRKNFLFLIFEEDIVGEQKDLKMKLSSFLNILLEDDLKPIKRNQTSSSRFLFINKFIHEYNPIKKIGGFFLPSLKLRRKVMFFLSNLNRSNKKKEKKELDINTYNKLMELYFFDDISKTEKLISKDLSLWK</sequence>
<feature type="domain" description="Sulfotransferase" evidence="3">
    <location>
        <begin position="9"/>
        <end position="192"/>
    </location>
</feature>
<dbReference type="Pfam" id="PF00685">
    <property type="entry name" value="Sulfotransfer_1"/>
    <property type="match status" value="1"/>
</dbReference>
<dbReference type="PANTHER" id="PTHR10605:SF56">
    <property type="entry name" value="BIFUNCTIONAL HEPARAN SULFATE N-DEACETYLASE_N-SULFOTRANSFERASE"/>
    <property type="match status" value="1"/>
</dbReference>
<dbReference type="InterPro" id="IPR027417">
    <property type="entry name" value="P-loop_NTPase"/>
</dbReference>
<evidence type="ECO:0000259" key="3">
    <source>
        <dbReference type="Pfam" id="PF00685"/>
    </source>
</evidence>
<keyword evidence="1" id="KW-0808">Transferase</keyword>
<gene>
    <name evidence="4" type="ORF">C0601_10445</name>
</gene>
<evidence type="ECO:0000313" key="4">
    <source>
        <dbReference type="EMBL" id="PLX16379.1"/>
    </source>
</evidence>
<evidence type="ECO:0000256" key="1">
    <source>
        <dbReference type="ARBA" id="ARBA00022679"/>
    </source>
</evidence>
<proteinExistence type="predicted"/>
<dbReference type="InterPro" id="IPR037359">
    <property type="entry name" value="NST/OST"/>
</dbReference>
<keyword evidence="2" id="KW-0325">Glycoprotein</keyword>
<dbReference type="SUPFAM" id="SSF52540">
    <property type="entry name" value="P-loop containing nucleoside triphosphate hydrolases"/>
    <property type="match status" value="1"/>
</dbReference>
<comment type="caution">
    <text evidence="4">The sequence shown here is derived from an EMBL/GenBank/DDBJ whole genome shotgun (WGS) entry which is preliminary data.</text>
</comment>
<evidence type="ECO:0000256" key="2">
    <source>
        <dbReference type="ARBA" id="ARBA00023180"/>
    </source>
</evidence>
<accession>A0A2N5ZCK8</accession>
<dbReference type="PANTHER" id="PTHR10605">
    <property type="entry name" value="HEPARAN SULFATE SULFOTRANSFERASE"/>
    <property type="match status" value="1"/>
</dbReference>
<evidence type="ECO:0000313" key="5">
    <source>
        <dbReference type="Proteomes" id="UP000234857"/>
    </source>
</evidence>
<dbReference type="AlphaFoldDB" id="A0A2N5ZCK8"/>
<dbReference type="GO" id="GO:0008146">
    <property type="term" value="F:sulfotransferase activity"/>
    <property type="evidence" value="ECO:0007669"/>
    <property type="project" value="InterPro"/>
</dbReference>
<reference evidence="4 5" key="1">
    <citation type="submission" date="2017-11" db="EMBL/GenBank/DDBJ databases">
        <title>Genome-resolved metagenomics identifies genetic mobility, metabolic interactions, and unexpected diversity in perchlorate-reducing communities.</title>
        <authorList>
            <person name="Barnum T.P."/>
            <person name="Figueroa I.A."/>
            <person name="Carlstrom C.I."/>
            <person name="Lucas L.N."/>
            <person name="Engelbrektson A.L."/>
            <person name="Coates J.D."/>
        </authorList>
    </citation>
    <scope>NUCLEOTIDE SEQUENCE [LARGE SCALE GENOMIC DNA]</scope>
    <source>
        <strain evidence="4">BM706</strain>
    </source>
</reference>
<dbReference type="InterPro" id="IPR000863">
    <property type="entry name" value="Sulfotransferase_dom"/>
</dbReference>
<organism evidence="4 5">
    <name type="scientific">Muiribacterium halophilum</name>
    <dbReference type="NCBI Taxonomy" id="2053465"/>
    <lineage>
        <taxon>Bacteria</taxon>
        <taxon>Candidatus Muiribacteriota</taxon>
        <taxon>Candidatus Muiribacteriia</taxon>
        <taxon>Candidatus Muiribacteriales</taxon>
        <taxon>Candidatus Muiribacteriaceae</taxon>
        <taxon>Candidatus Muiribacterium</taxon>
    </lineage>
</organism>
<dbReference type="Gene3D" id="3.40.50.300">
    <property type="entry name" value="P-loop containing nucleotide triphosphate hydrolases"/>
    <property type="match status" value="1"/>
</dbReference>